<feature type="transmembrane region" description="Helical" evidence="1">
    <location>
        <begin position="99"/>
        <end position="116"/>
    </location>
</feature>
<sequence length="645" mass="66713">MLAPAVVAVYLAATPHGSHRPLMLAVAAVMFAVAAATWRAAPWIARSRARVTVQALGVLVSLAGSATLSLLDGGIHGPLGALVPITVVFYAIMMPPRPFAVTGVLAAVAYWVVAVLGEPAPAGYAVVYTLGLGGVSILCMRHAAALATLRRRLSEASRVDPLTRSLNRRGFDEQLERAVARARHGGEPVTLLLADLDKFKIINDTWGHRAGDAVLAATARTMSGALRDTDRVGRLGGDEFGALLTGTGPDDAPAIVDRLRAALEHGAPASLGYASCPAEAGTVEELRRLADARAYADKTTRGGRVPVERHVELAREQAAGPTAARVTRTERRRRSIADMGRICAADSFVGAVYAAGFATQSPHRLALGVVCVLGVLYGLGVIAVAGRLSRSAYVRPLMALNAVPLLALGIAAPVLDGGVSSPTGVGMLAPMTLFALGARLRVAVPMLALNAAAYLVLAATVGDAGPAYAIMHLLCFGVVAAACAAQGRASAERRRRLTDMSHTDALTGLLNRRGIDDRIADRLRAGHPMGLVLFDLDGFKTLNDTAGHAAGDELLVWVATTLTANAPSGSVIGRLGGDEFVALIPDAEVQAEAERLRAALAPRTAASVGAAGSDADGADFAALYAHADAALYAEKAARRHGAIVA</sequence>
<dbReference type="InterPro" id="IPR000160">
    <property type="entry name" value="GGDEF_dom"/>
</dbReference>
<name>A0A7W7MSK9_9ACTN</name>
<dbReference type="Pfam" id="PF00990">
    <property type="entry name" value="GGDEF"/>
    <property type="match status" value="2"/>
</dbReference>
<dbReference type="NCBIfam" id="TIGR00254">
    <property type="entry name" value="GGDEF"/>
    <property type="match status" value="2"/>
</dbReference>
<proteinExistence type="predicted"/>
<dbReference type="InterPro" id="IPR050469">
    <property type="entry name" value="Diguanylate_Cyclase"/>
</dbReference>
<feature type="transmembrane region" description="Helical" evidence="1">
    <location>
        <begin position="20"/>
        <end position="39"/>
    </location>
</feature>
<dbReference type="SMART" id="SM00267">
    <property type="entry name" value="GGDEF"/>
    <property type="match status" value="2"/>
</dbReference>
<dbReference type="CDD" id="cd01949">
    <property type="entry name" value="GGDEF"/>
    <property type="match status" value="2"/>
</dbReference>
<protein>
    <submittedName>
        <fullName evidence="3">Diguanylate cyclase (GGDEF)-like protein</fullName>
    </submittedName>
</protein>
<keyword evidence="1" id="KW-0812">Transmembrane</keyword>
<feature type="transmembrane region" description="Helical" evidence="1">
    <location>
        <begin position="122"/>
        <end position="144"/>
    </location>
</feature>
<feature type="domain" description="GGDEF" evidence="2">
    <location>
        <begin position="527"/>
        <end position="645"/>
    </location>
</feature>
<dbReference type="PROSITE" id="PS50887">
    <property type="entry name" value="GGDEF"/>
    <property type="match status" value="2"/>
</dbReference>
<feature type="domain" description="GGDEF" evidence="2">
    <location>
        <begin position="187"/>
        <end position="310"/>
    </location>
</feature>
<dbReference type="Proteomes" id="UP000578112">
    <property type="component" value="Unassembled WGS sequence"/>
</dbReference>
<reference evidence="3 4" key="1">
    <citation type="submission" date="2020-08" db="EMBL/GenBank/DDBJ databases">
        <title>Sequencing the genomes of 1000 actinobacteria strains.</title>
        <authorList>
            <person name="Klenk H.-P."/>
        </authorList>
    </citation>
    <scope>NUCLEOTIDE SEQUENCE [LARGE SCALE GENOMIC DNA]</scope>
    <source>
        <strain evidence="3 4">DSM 43149</strain>
    </source>
</reference>
<dbReference type="InterPro" id="IPR043128">
    <property type="entry name" value="Rev_trsase/Diguanyl_cyclase"/>
</dbReference>
<evidence type="ECO:0000259" key="2">
    <source>
        <dbReference type="PROSITE" id="PS50887"/>
    </source>
</evidence>
<dbReference type="SUPFAM" id="SSF55073">
    <property type="entry name" value="Nucleotide cyclase"/>
    <property type="match status" value="2"/>
</dbReference>
<evidence type="ECO:0000313" key="4">
    <source>
        <dbReference type="Proteomes" id="UP000578112"/>
    </source>
</evidence>
<feature type="transmembrane region" description="Helical" evidence="1">
    <location>
        <begin position="75"/>
        <end position="92"/>
    </location>
</feature>
<feature type="transmembrane region" description="Helical" evidence="1">
    <location>
        <begin position="467"/>
        <end position="487"/>
    </location>
</feature>
<comment type="caution">
    <text evidence="3">The sequence shown here is derived from an EMBL/GenBank/DDBJ whole genome shotgun (WGS) entry which is preliminary data.</text>
</comment>
<dbReference type="RefSeq" id="WP_184995997.1">
    <property type="nucleotide sequence ID" value="NZ_BOMK01000003.1"/>
</dbReference>
<evidence type="ECO:0000313" key="3">
    <source>
        <dbReference type="EMBL" id="MBB4764857.1"/>
    </source>
</evidence>
<feature type="transmembrane region" description="Helical" evidence="1">
    <location>
        <begin position="51"/>
        <end position="69"/>
    </location>
</feature>
<keyword evidence="1" id="KW-0472">Membrane</keyword>
<evidence type="ECO:0000256" key="1">
    <source>
        <dbReference type="SAM" id="Phobius"/>
    </source>
</evidence>
<dbReference type="AlphaFoldDB" id="A0A7W7MSK9"/>
<dbReference type="PANTHER" id="PTHR45138:SF9">
    <property type="entry name" value="DIGUANYLATE CYCLASE DGCM-RELATED"/>
    <property type="match status" value="1"/>
</dbReference>
<dbReference type="Gene3D" id="3.30.70.270">
    <property type="match status" value="2"/>
</dbReference>
<keyword evidence="1" id="KW-1133">Transmembrane helix</keyword>
<dbReference type="EMBL" id="JACHNH010000001">
    <property type="protein sequence ID" value="MBB4764857.1"/>
    <property type="molecule type" value="Genomic_DNA"/>
</dbReference>
<accession>A0A7W7MSK9</accession>
<organism evidence="3 4">
    <name type="scientific">Actinoplanes digitatis</name>
    <dbReference type="NCBI Taxonomy" id="1868"/>
    <lineage>
        <taxon>Bacteria</taxon>
        <taxon>Bacillati</taxon>
        <taxon>Actinomycetota</taxon>
        <taxon>Actinomycetes</taxon>
        <taxon>Micromonosporales</taxon>
        <taxon>Micromonosporaceae</taxon>
        <taxon>Actinoplanes</taxon>
    </lineage>
</organism>
<dbReference type="GO" id="GO:0052621">
    <property type="term" value="F:diguanylate cyclase activity"/>
    <property type="evidence" value="ECO:0007669"/>
    <property type="project" value="TreeGrafter"/>
</dbReference>
<dbReference type="InterPro" id="IPR029787">
    <property type="entry name" value="Nucleotide_cyclase"/>
</dbReference>
<gene>
    <name evidence="3" type="ORF">BJ971_005413</name>
</gene>
<feature type="transmembrane region" description="Helical" evidence="1">
    <location>
        <begin position="365"/>
        <end position="385"/>
    </location>
</feature>
<feature type="transmembrane region" description="Helical" evidence="1">
    <location>
        <begin position="443"/>
        <end position="461"/>
    </location>
</feature>
<feature type="transmembrane region" description="Helical" evidence="1">
    <location>
        <begin position="397"/>
        <end position="415"/>
    </location>
</feature>
<keyword evidence="4" id="KW-1185">Reference proteome</keyword>
<dbReference type="PANTHER" id="PTHR45138">
    <property type="entry name" value="REGULATORY COMPONENTS OF SENSORY TRANSDUCTION SYSTEM"/>
    <property type="match status" value="1"/>
</dbReference>